<protein>
    <submittedName>
        <fullName evidence="1">GLPGLI family protein</fullName>
    </submittedName>
</protein>
<evidence type="ECO:0000313" key="1">
    <source>
        <dbReference type="EMBL" id="QZE13776.1"/>
    </source>
</evidence>
<sequence>MKKLLPLLLFLLIPGFLSAKNYTVIDTTKVSFYYDYTFVKDTTNMTELRHDDMVLQVGSRFARFSHNFQVELDSACYIYRDYTFEERYKYIKDVFTLQGPSKYSFYTLYKDYPRKREYSMDFYINKNNIRISEPMVQGWNIEENQDTTIMGHSCSLATCHYAGRDYRAWYTLDIPISMGPYKFDGLPGLVMRVEDTKKQHVFQLYKIEKRKRKMFYVEHDKEIKANPEDLCGIFRNNIQKRYREITGGKKVQFDDPSLNSRLAIVINSYNNFIERY</sequence>
<reference evidence="1" key="1">
    <citation type="submission" date="2021-08" db="EMBL/GenBank/DDBJ databases">
        <title>Novel anaerobic bacterium isolated from sea squirt in East Sea, Republic of Korea.</title>
        <authorList>
            <person name="Nguyen T.H."/>
            <person name="Li Z."/>
            <person name="Lee Y.-J."/>
            <person name="Ko J."/>
            <person name="Kim S.-G."/>
        </authorList>
    </citation>
    <scope>NUCLEOTIDE SEQUENCE</scope>
    <source>
        <strain evidence="1">KCTC 25031</strain>
    </source>
</reference>
<name>A0AC61NE38_9BACT</name>
<evidence type="ECO:0000313" key="2">
    <source>
        <dbReference type="Proteomes" id="UP000826212"/>
    </source>
</evidence>
<gene>
    <name evidence="1" type="ORF">K4L44_14605</name>
</gene>
<accession>A0AC61NE38</accession>
<dbReference type="Proteomes" id="UP000826212">
    <property type="component" value="Chromosome"/>
</dbReference>
<organism evidence="1 2">
    <name type="scientific">Halosquirtibacter laminarini</name>
    <dbReference type="NCBI Taxonomy" id="3374600"/>
    <lineage>
        <taxon>Bacteria</taxon>
        <taxon>Pseudomonadati</taxon>
        <taxon>Bacteroidota</taxon>
        <taxon>Bacteroidia</taxon>
        <taxon>Marinilabiliales</taxon>
        <taxon>Prolixibacteraceae</taxon>
        <taxon>Halosquirtibacter</taxon>
    </lineage>
</organism>
<proteinExistence type="predicted"/>
<dbReference type="EMBL" id="CP081303">
    <property type="protein sequence ID" value="QZE13776.1"/>
    <property type="molecule type" value="Genomic_DNA"/>
</dbReference>
<keyword evidence="2" id="KW-1185">Reference proteome</keyword>